<evidence type="ECO:0000313" key="9">
    <source>
        <dbReference type="EMBL" id="SDE11224.1"/>
    </source>
</evidence>
<evidence type="ECO:0000256" key="1">
    <source>
        <dbReference type="ARBA" id="ARBA00001974"/>
    </source>
</evidence>
<evidence type="ECO:0000256" key="6">
    <source>
        <dbReference type="ARBA" id="ARBA00023002"/>
    </source>
</evidence>
<dbReference type="GO" id="GO:0006071">
    <property type="term" value="P:glycerol metabolic process"/>
    <property type="evidence" value="ECO:0007669"/>
    <property type="project" value="UniProtKB-KW"/>
</dbReference>
<evidence type="ECO:0000259" key="7">
    <source>
        <dbReference type="Pfam" id="PF01266"/>
    </source>
</evidence>
<dbReference type="PANTHER" id="PTHR11985">
    <property type="entry name" value="GLYCEROL-3-PHOSPHATE DEHYDROGENASE"/>
    <property type="match status" value="1"/>
</dbReference>
<protein>
    <submittedName>
        <fullName evidence="9">Glycerol-3-phosphate dehydrogenase</fullName>
    </submittedName>
</protein>
<feature type="domain" description="Alpha-glycerophosphate oxidase C-terminal" evidence="8">
    <location>
        <begin position="441"/>
        <end position="540"/>
    </location>
</feature>
<evidence type="ECO:0000313" key="10">
    <source>
        <dbReference type="Proteomes" id="UP000198994"/>
    </source>
</evidence>
<dbReference type="InterPro" id="IPR038299">
    <property type="entry name" value="DAO_C_sf"/>
</dbReference>
<evidence type="ECO:0000256" key="5">
    <source>
        <dbReference type="ARBA" id="ARBA00022827"/>
    </source>
</evidence>
<name>A0A1G7A8L5_9RHOB</name>
<keyword evidence="6" id="KW-0560">Oxidoreductase</keyword>
<dbReference type="InterPro" id="IPR000447">
    <property type="entry name" value="G3P_DH_FAD-dep"/>
</dbReference>
<evidence type="ECO:0000256" key="3">
    <source>
        <dbReference type="ARBA" id="ARBA00022630"/>
    </source>
</evidence>
<dbReference type="OrthoDB" id="9766796at2"/>
<dbReference type="Gene3D" id="3.30.9.10">
    <property type="entry name" value="D-Amino Acid Oxidase, subunit A, domain 2"/>
    <property type="match status" value="1"/>
</dbReference>
<dbReference type="Pfam" id="PF01266">
    <property type="entry name" value="DAO"/>
    <property type="match status" value="1"/>
</dbReference>
<reference evidence="10" key="1">
    <citation type="submission" date="2016-10" db="EMBL/GenBank/DDBJ databases">
        <authorList>
            <person name="Varghese N."/>
            <person name="Submissions S."/>
        </authorList>
    </citation>
    <scope>NUCLEOTIDE SEQUENCE [LARGE SCALE GENOMIC DNA]</scope>
    <source>
        <strain evidence="10">DSM 10146</strain>
    </source>
</reference>
<dbReference type="PRINTS" id="PR01001">
    <property type="entry name" value="FADG3PDH"/>
</dbReference>
<dbReference type="Gene3D" id="3.50.50.60">
    <property type="entry name" value="FAD/NAD(P)-binding domain"/>
    <property type="match status" value="1"/>
</dbReference>
<dbReference type="Proteomes" id="UP000198994">
    <property type="component" value="Unassembled WGS sequence"/>
</dbReference>
<dbReference type="AlphaFoldDB" id="A0A1G7A8L5"/>
<dbReference type="InterPro" id="IPR036188">
    <property type="entry name" value="FAD/NAD-bd_sf"/>
</dbReference>
<dbReference type="SUPFAM" id="SSF51905">
    <property type="entry name" value="FAD/NAD(P)-binding domain"/>
    <property type="match status" value="1"/>
</dbReference>
<keyword evidence="10" id="KW-1185">Reference proteome</keyword>
<feature type="domain" description="FAD dependent oxidoreductase" evidence="7">
    <location>
        <begin position="34"/>
        <end position="370"/>
    </location>
</feature>
<dbReference type="RefSeq" id="WP_089953962.1">
    <property type="nucleotide sequence ID" value="NZ_FNAV01000001.1"/>
</dbReference>
<dbReference type="STRING" id="282683.SAMN04488105_1015"/>
<dbReference type="InterPro" id="IPR006076">
    <property type="entry name" value="FAD-dep_OxRdtase"/>
</dbReference>
<comment type="similarity">
    <text evidence="2">Belongs to the FAD-dependent glycerol-3-phosphate dehydrogenase family.</text>
</comment>
<evidence type="ECO:0000256" key="4">
    <source>
        <dbReference type="ARBA" id="ARBA00022798"/>
    </source>
</evidence>
<dbReference type="EMBL" id="FNAV01000001">
    <property type="protein sequence ID" value="SDE11224.1"/>
    <property type="molecule type" value="Genomic_DNA"/>
</dbReference>
<dbReference type="PANTHER" id="PTHR11985:SF35">
    <property type="entry name" value="ANAEROBIC GLYCEROL-3-PHOSPHATE DEHYDROGENASE SUBUNIT A"/>
    <property type="match status" value="1"/>
</dbReference>
<gene>
    <name evidence="9" type="ORF">SAMN04488105_1015</name>
</gene>
<dbReference type="GO" id="GO:0046168">
    <property type="term" value="P:glycerol-3-phosphate catabolic process"/>
    <property type="evidence" value="ECO:0007669"/>
    <property type="project" value="TreeGrafter"/>
</dbReference>
<organism evidence="9 10">
    <name type="scientific">Salipiger thiooxidans</name>
    <dbReference type="NCBI Taxonomy" id="282683"/>
    <lineage>
        <taxon>Bacteria</taxon>
        <taxon>Pseudomonadati</taxon>
        <taxon>Pseudomonadota</taxon>
        <taxon>Alphaproteobacteria</taxon>
        <taxon>Rhodobacterales</taxon>
        <taxon>Roseobacteraceae</taxon>
        <taxon>Salipiger</taxon>
    </lineage>
</organism>
<sequence length="565" mass="61643">MTSSTPFLSLQEPHAETLREDTARRLEALADPEVLIIGGGVNGVATLRELALNGVSCVLLDTGDFCTGASGASSRMAHGGLRYLEGREFRLVAESARERNRLVAHAGHLVKPLEIVVPIEHRLRGFGRAVLRFLGLSKRSGPMSLLALEGGLLVYEIFGRREHPLPSHSTFLRRSGFPEGLRDTTRAVTSYFDGQITQPEGLVMEMLREALDQGPQVAALNHVSWQAEGGAITLRDRFGTGSWTLRPRVIVNATGAWIDQVNAELGGNTRYLRGIKGAHLVLHNPQLFERMAGRAFYFDDGTGRMVITLPVDRNVLVGTTEVETTDPDDRRVAEDEIAYLLRAMDGLFTDISVDRSQIVSVTSGIRPLRRGVEGSATSAARDHALEEDRFPACPAPVLSLVGGKWTTFRAFGEESADRALALLGRSRRVSTAARDYPGASACTAEELDLPLSLGKRLIDRYGALAREVAPLCRDEGAVPMAGASDWCRGEIRWAIRARGAATLEDLVLRRTRLSFGEGLRPETLEDLVTLLSQETGRDGAELEAERRAALRDPRLMGTRAEPASI</sequence>
<evidence type="ECO:0000259" key="8">
    <source>
        <dbReference type="Pfam" id="PF16901"/>
    </source>
</evidence>
<keyword evidence="5" id="KW-0274">FAD</keyword>
<accession>A0A1G7A8L5</accession>
<evidence type="ECO:0000256" key="2">
    <source>
        <dbReference type="ARBA" id="ARBA00007330"/>
    </source>
</evidence>
<dbReference type="Pfam" id="PF16901">
    <property type="entry name" value="DAO_C"/>
    <property type="match status" value="1"/>
</dbReference>
<dbReference type="Gene3D" id="1.10.8.870">
    <property type="entry name" value="Alpha-glycerophosphate oxidase, cap domain"/>
    <property type="match status" value="1"/>
</dbReference>
<dbReference type="GO" id="GO:0004368">
    <property type="term" value="F:glycerol-3-phosphate dehydrogenase (quinone) activity"/>
    <property type="evidence" value="ECO:0007669"/>
    <property type="project" value="InterPro"/>
</dbReference>
<keyword evidence="3" id="KW-0285">Flavoprotein</keyword>
<dbReference type="InterPro" id="IPR031656">
    <property type="entry name" value="DAO_C"/>
</dbReference>
<proteinExistence type="inferred from homology"/>
<keyword evidence="4" id="KW-0319">Glycerol metabolism</keyword>
<comment type="cofactor">
    <cofactor evidence="1">
        <name>FAD</name>
        <dbReference type="ChEBI" id="CHEBI:57692"/>
    </cofactor>
</comment>